<keyword evidence="1" id="KW-0732">Signal</keyword>
<accession>G9N5L7</accession>
<organism evidence="2 3">
    <name type="scientific">Hypocrea virens (strain Gv29-8 / FGSC 10586)</name>
    <name type="common">Gliocladium virens</name>
    <name type="synonym">Trichoderma virens</name>
    <dbReference type="NCBI Taxonomy" id="413071"/>
    <lineage>
        <taxon>Eukaryota</taxon>
        <taxon>Fungi</taxon>
        <taxon>Dikarya</taxon>
        <taxon>Ascomycota</taxon>
        <taxon>Pezizomycotina</taxon>
        <taxon>Sordariomycetes</taxon>
        <taxon>Hypocreomycetidae</taxon>
        <taxon>Hypocreales</taxon>
        <taxon>Hypocreaceae</taxon>
        <taxon>Trichoderma</taxon>
    </lineage>
</organism>
<proteinExistence type="predicted"/>
<name>G9N5L7_HYPVG</name>
<evidence type="ECO:0000313" key="2">
    <source>
        <dbReference type="EMBL" id="EHK18059.1"/>
    </source>
</evidence>
<dbReference type="InParanoid" id="G9N5L7"/>
<sequence length="413" mass="42674">MMNKIIVGALGLVASVAATPLELAERSSCRDDSLYKCFADREYSHSASAYCSALTPVTQTVSVTKPTVTKTVWVTSTAPASTDFISSTTTVYTATVPSSTETATSTATETVTTTTTVTGAQPPPQTQAPPPPITTTMIPEKRVVQGGNPEPPKCMLTKCFVYSPERITAGCSCIGVPPKTVTVSQTAPCSTITVTSTSTTTPQVTATAWQTVVTELANGVSTTTTTVTATATTTTIVTATPPAQNLIPNGDFSSGVTGWTVINTSPASWINAGVTTNNSPDGTSKSFQVTNVIANGQFFLASPIFGLKVTSSYSLSFFIATTSTNRAVVNSAQAQVNCGSITVASVTLSRATQGPGSYLISTTAFNTPISSDPNVISQLNRCQLQILLPSATPSPITWFLADISLTSGGALSP</sequence>
<evidence type="ECO:0000256" key="1">
    <source>
        <dbReference type="SAM" id="SignalP"/>
    </source>
</evidence>
<dbReference type="OMA" id="CADWSQY"/>
<dbReference type="AlphaFoldDB" id="G9N5L7"/>
<dbReference type="VEuPathDB" id="FungiDB:TRIVIDRAFT_204989"/>
<dbReference type="RefSeq" id="XP_013952257.1">
    <property type="nucleotide sequence ID" value="XM_014096782.1"/>
</dbReference>
<dbReference type="EMBL" id="ABDF02000087">
    <property type="protein sequence ID" value="EHK18059.1"/>
    <property type="molecule type" value="Genomic_DNA"/>
</dbReference>
<dbReference type="GeneID" id="25790319"/>
<feature type="signal peptide" evidence="1">
    <location>
        <begin position="1"/>
        <end position="18"/>
    </location>
</feature>
<evidence type="ECO:0000313" key="3">
    <source>
        <dbReference type="Proteomes" id="UP000007115"/>
    </source>
</evidence>
<dbReference type="eggNOG" id="ENOG502SUZR">
    <property type="taxonomic scope" value="Eukaryota"/>
</dbReference>
<dbReference type="HOGENOM" id="CLU_665749_0_0_1"/>
<dbReference type="OrthoDB" id="3562088at2759"/>
<feature type="chain" id="PRO_5003524127" description="CBM-cenC domain-containing protein" evidence="1">
    <location>
        <begin position="19"/>
        <end position="413"/>
    </location>
</feature>
<dbReference type="Gene3D" id="2.60.120.260">
    <property type="entry name" value="Galactose-binding domain-like"/>
    <property type="match status" value="1"/>
</dbReference>
<reference evidence="2 3" key="1">
    <citation type="journal article" date="2011" name="Genome Biol.">
        <title>Comparative genome sequence analysis underscores mycoparasitism as the ancestral life style of Trichoderma.</title>
        <authorList>
            <person name="Kubicek C.P."/>
            <person name="Herrera-Estrella A."/>
            <person name="Seidl-Seiboth V."/>
            <person name="Martinez D.A."/>
            <person name="Druzhinina I.S."/>
            <person name="Thon M."/>
            <person name="Zeilinger S."/>
            <person name="Casas-Flores S."/>
            <person name="Horwitz B.A."/>
            <person name="Mukherjee P.K."/>
            <person name="Mukherjee M."/>
            <person name="Kredics L."/>
            <person name="Alcaraz L.D."/>
            <person name="Aerts A."/>
            <person name="Antal Z."/>
            <person name="Atanasova L."/>
            <person name="Cervantes-Badillo M.G."/>
            <person name="Challacombe J."/>
            <person name="Chertkov O."/>
            <person name="McCluskey K."/>
            <person name="Coulpier F."/>
            <person name="Deshpande N."/>
            <person name="von Doehren H."/>
            <person name="Ebbole D.J."/>
            <person name="Esquivel-Naranjo E.U."/>
            <person name="Fekete E."/>
            <person name="Flipphi M."/>
            <person name="Glaser F."/>
            <person name="Gomez-Rodriguez E.Y."/>
            <person name="Gruber S."/>
            <person name="Han C."/>
            <person name="Henrissat B."/>
            <person name="Hermosa R."/>
            <person name="Hernandez-Onate M."/>
            <person name="Karaffa L."/>
            <person name="Kosti I."/>
            <person name="Le Crom S."/>
            <person name="Lindquist E."/>
            <person name="Lucas S."/>
            <person name="Luebeck M."/>
            <person name="Luebeck P.S."/>
            <person name="Margeot A."/>
            <person name="Metz B."/>
            <person name="Misra M."/>
            <person name="Nevalainen H."/>
            <person name="Omann M."/>
            <person name="Packer N."/>
            <person name="Perrone G."/>
            <person name="Uresti-Rivera E.E."/>
            <person name="Salamov A."/>
            <person name="Schmoll M."/>
            <person name="Seiboth B."/>
            <person name="Shapiro H."/>
            <person name="Sukno S."/>
            <person name="Tamayo-Ramos J.A."/>
            <person name="Tisch D."/>
            <person name="Wiest A."/>
            <person name="Wilkinson H.H."/>
            <person name="Zhang M."/>
            <person name="Coutinho P.M."/>
            <person name="Kenerley C.M."/>
            <person name="Monte E."/>
            <person name="Baker S.E."/>
            <person name="Grigoriev I.V."/>
        </authorList>
    </citation>
    <scope>NUCLEOTIDE SEQUENCE [LARGE SCALE GENOMIC DNA]</scope>
    <source>
        <strain evidence="3">Gv29-8 / FGSC 10586</strain>
    </source>
</reference>
<dbReference type="Proteomes" id="UP000007115">
    <property type="component" value="Unassembled WGS sequence"/>
</dbReference>
<evidence type="ECO:0008006" key="4">
    <source>
        <dbReference type="Google" id="ProtNLM"/>
    </source>
</evidence>
<protein>
    <recommendedName>
        <fullName evidence="4">CBM-cenC domain-containing protein</fullName>
    </recommendedName>
</protein>
<comment type="caution">
    <text evidence="2">The sequence shown here is derived from an EMBL/GenBank/DDBJ whole genome shotgun (WGS) entry which is preliminary data.</text>
</comment>
<gene>
    <name evidence="2" type="ORF">TRIVIDRAFT_204989</name>
</gene>
<dbReference type="STRING" id="413071.G9N5L7"/>
<keyword evidence="3" id="KW-1185">Reference proteome</keyword>